<dbReference type="InterPro" id="IPR003618">
    <property type="entry name" value="TFIIS_cen_dom"/>
</dbReference>
<sequence>MADKREIITSACRIEKLLSEKNFQDIECLFCELEEVCVTVEHFQETNIIKAVYRVLKNCPESTVKKKAKNLLAKWKKLYQKHHGEERSSQETQESEGETQESEGLSKDSDQKEKLCHSSVENEVSTVASLETPCSSLDVPKDVMHKTVNLDVANEAVLKQTTVPPESVPHEEVFEKAQVNERPIRSKCSELLLQALLGSEVPSQMKAELCQGLARSIEEHVFAFHGKNNKKYRACIRSKVANLKNPKTPHLRENLLLGVLTPETFAEMTVMEMASEELKKLRASYTESSVQEHQLPQGVEGAKTTKIKCRRCEKFDCTVTVIARGTLFLPGWVRNGNPDEQMMTFVICNECGEKWYNSGWICL</sequence>
<keyword evidence="6" id="KW-1185">Reference proteome</keyword>
<organism evidence="5 6">
    <name type="scientific">Latimeria chalumnae</name>
    <name type="common">Coelacanth</name>
    <dbReference type="NCBI Taxonomy" id="7897"/>
    <lineage>
        <taxon>Eukaryota</taxon>
        <taxon>Metazoa</taxon>
        <taxon>Chordata</taxon>
        <taxon>Craniata</taxon>
        <taxon>Vertebrata</taxon>
        <taxon>Euteleostomi</taxon>
        <taxon>Coelacanthiformes</taxon>
        <taxon>Coelacanthidae</taxon>
        <taxon>Latimeria</taxon>
    </lineage>
</organism>
<dbReference type="AlphaFoldDB" id="H3B384"/>
<gene>
    <name evidence="5" type="primary">TCEANC</name>
</gene>
<dbReference type="Gene3D" id="1.20.930.10">
    <property type="entry name" value="Conserved domain common to transcription factors TFIIS, elongin A, CRSP70"/>
    <property type="match status" value="1"/>
</dbReference>
<dbReference type="PANTHER" id="PTHR11477:SF7">
    <property type="entry name" value="TRANSCRIPTION ELONGATION FACTOR A N-TERMINAL AND CENTRAL DOMAIN-CONTAINING PROTEIN"/>
    <property type="match status" value="1"/>
</dbReference>
<dbReference type="OMA" id="HSRWVCL"/>
<dbReference type="GO" id="GO:0005634">
    <property type="term" value="C:nucleus"/>
    <property type="evidence" value="ECO:0007669"/>
    <property type="project" value="UniProtKB-SubCell"/>
</dbReference>
<dbReference type="STRING" id="7897.ENSLACP00000016355"/>
<dbReference type="SUPFAM" id="SSF57783">
    <property type="entry name" value="Zinc beta-ribbon"/>
    <property type="match status" value="1"/>
</dbReference>
<comment type="subcellular location">
    <subcellularLocation>
        <location evidence="1">Nucleus</location>
    </subcellularLocation>
</comment>
<reference evidence="5" key="3">
    <citation type="submission" date="2025-09" db="UniProtKB">
        <authorList>
            <consortium name="Ensembl"/>
        </authorList>
    </citation>
    <scope>IDENTIFICATION</scope>
</reference>
<proteinExistence type="predicted"/>
<dbReference type="eggNOG" id="KOG1105">
    <property type="taxonomic scope" value="Eukaryota"/>
</dbReference>
<dbReference type="SUPFAM" id="SSF46942">
    <property type="entry name" value="Elongation factor TFIIS domain 2"/>
    <property type="match status" value="1"/>
</dbReference>
<dbReference type="Gene3D" id="2.20.25.10">
    <property type="match status" value="1"/>
</dbReference>
<dbReference type="InterPro" id="IPR035441">
    <property type="entry name" value="TFIIS/LEDGF_dom_sf"/>
</dbReference>
<dbReference type="PANTHER" id="PTHR11477">
    <property type="entry name" value="TRANSCRIPTION FACTOR S-II ZINC FINGER DOMAIN-CONTAINING PROTEIN"/>
    <property type="match status" value="1"/>
</dbReference>
<accession>H3B384</accession>
<dbReference type="PROSITE" id="PS51319">
    <property type="entry name" value="TFIIS_N"/>
    <property type="match status" value="1"/>
</dbReference>
<dbReference type="Ensembl" id="ENSLACT00000016469.1">
    <property type="protein sequence ID" value="ENSLACP00000016355.1"/>
    <property type="gene ID" value="ENSLACG00000014410.1"/>
</dbReference>
<evidence type="ECO:0000259" key="4">
    <source>
        <dbReference type="PROSITE" id="PS51321"/>
    </source>
</evidence>
<dbReference type="Pfam" id="PF07500">
    <property type="entry name" value="TFIIS_M"/>
    <property type="match status" value="1"/>
</dbReference>
<evidence type="ECO:0000313" key="5">
    <source>
        <dbReference type="Ensembl" id="ENSLACP00000016355.1"/>
    </source>
</evidence>
<feature type="domain" description="TFIIS N-terminal" evidence="3">
    <location>
        <begin position="1"/>
        <end position="82"/>
    </location>
</feature>
<dbReference type="PROSITE" id="PS51321">
    <property type="entry name" value="TFIIS_CENTRAL"/>
    <property type="match status" value="1"/>
</dbReference>
<dbReference type="InterPro" id="IPR036575">
    <property type="entry name" value="TFIIS_cen_dom_sf"/>
</dbReference>
<evidence type="ECO:0000256" key="2">
    <source>
        <dbReference type="SAM" id="MobiDB-lite"/>
    </source>
</evidence>
<feature type="region of interest" description="Disordered" evidence="2">
    <location>
        <begin position="82"/>
        <end position="112"/>
    </location>
</feature>
<evidence type="ECO:0000256" key="1">
    <source>
        <dbReference type="PROSITE-ProRule" id="PRU00649"/>
    </source>
</evidence>
<evidence type="ECO:0000259" key="3">
    <source>
        <dbReference type="PROSITE" id="PS51319"/>
    </source>
</evidence>
<evidence type="ECO:0000313" key="6">
    <source>
        <dbReference type="Proteomes" id="UP000008672"/>
    </source>
</evidence>
<reference evidence="5" key="2">
    <citation type="submission" date="2025-08" db="UniProtKB">
        <authorList>
            <consortium name="Ensembl"/>
        </authorList>
    </citation>
    <scope>IDENTIFICATION</scope>
</reference>
<dbReference type="SMART" id="SM00510">
    <property type="entry name" value="TFS2M"/>
    <property type="match status" value="1"/>
</dbReference>
<dbReference type="HOGENOM" id="CLU_890113_0_0_1"/>
<protein>
    <submittedName>
        <fullName evidence="5">Transcription elongation factor A N-terminal and central domain containing</fullName>
    </submittedName>
</protein>
<dbReference type="Gene3D" id="1.10.472.30">
    <property type="entry name" value="Transcription elongation factor S-II, central domain"/>
    <property type="match status" value="1"/>
</dbReference>
<dbReference type="InParanoid" id="H3B384"/>
<dbReference type="GeneTree" id="ENSGT00940000162067"/>
<dbReference type="EMBL" id="AFYH01071409">
    <property type="status" value="NOT_ANNOTATED_CDS"/>
    <property type="molecule type" value="Genomic_DNA"/>
</dbReference>
<dbReference type="PIRSF" id="PIRSF006704">
    <property type="entry name" value="TF_IIS"/>
    <property type="match status" value="1"/>
</dbReference>
<dbReference type="InterPro" id="IPR035100">
    <property type="entry name" value="TF_IIS-typ"/>
</dbReference>
<dbReference type="InterPro" id="IPR017923">
    <property type="entry name" value="TFIIS_N"/>
</dbReference>
<reference evidence="6" key="1">
    <citation type="submission" date="2011-08" db="EMBL/GenBank/DDBJ databases">
        <title>The draft genome of Latimeria chalumnae.</title>
        <authorList>
            <person name="Di Palma F."/>
            <person name="Alfoldi J."/>
            <person name="Johnson J."/>
            <person name="Berlin A."/>
            <person name="Gnerre S."/>
            <person name="Jaffe D."/>
            <person name="MacCallum I."/>
            <person name="Young S."/>
            <person name="Walker B.J."/>
            <person name="Lander E."/>
            <person name="Lindblad-Toh K."/>
        </authorList>
    </citation>
    <scope>NUCLEOTIDE SEQUENCE [LARGE SCALE GENOMIC DNA]</scope>
    <source>
        <strain evidence="6">Wild caught</strain>
    </source>
</reference>
<dbReference type="Pfam" id="PF08711">
    <property type="entry name" value="Med26"/>
    <property type="match status" value="1"/>
</dbReference>
<dbReference type="Proteomes" id="UP000008672">
    <property type="component" value="Unassembled WGS sequence"/>
</dbReference>
<dbReference type="SUPFAM" id="SSF47676">
    <property type="entry name" value="Conserved domain common to transcription factors TFIIS, elongin A, CRSP70"/>
    <property type="match status" value="1"/>
</dbReference>
<feature type="domain" description="TFIIS central" evidence="4">
    <location>
        <begin position="184"/>
        <end position="301"/>
    </location>
</feature>
<dbReference type="Bgee" id="ENSLACG00000014410">
    <property type="expression patterns" value="Expressed in chordate pharynx and 5 other cell types or tissues"/>
</dbReference>
<dbReference type="FunCoup" id="H3B384">
    <property type="interactions" value="1001"/>
</dbReference>
<name>H3B384_LATCH</name>
<dbReference type="GO" id="GO:0006351">
    <property type="term" value="P:DNA-templated transcription"/>
    <property type="evidence" value="ECO:0007669"/>
    <property type="project" value="InterPro"/>
</dbReference>
<keyword evidence="1" id="KW-0539">Nucleus</keyword>